<name>A0A8C9SXX1_SCLFO</name>
<evidence type="ECO:0000313" key="2">
    <source>
        <dbReference type="Proteomes" id="UP000694397"/>
    </source>
</evidence>
<evidence type="ECO:0000313" key="1">
    <source>
        <dbReference type="Ensembl" id="ENSSFOP00015043203.1"/>
    </source>
</evidence>
<reference evidence="1 2" key="1">
    <citation type="submission" date="2019-04" db="EMBL/GenBank/DDBJ databases">
        <authorList>
            <consortium name="Wellcome Sanger Institute Data Sharing"/>
        </authorList>
    </citation>
    <scope>NUCLEOTIDE SEQUENCE [LARGE SCALE GENOMIC DNA]</scope>
</reference>
<dbReference type="GeneTree" id="ENSGT01140000285994"/>
<organism evidence="1 2">
    <name type="scientific">Scleropages formosus</name>
    <name type="common">Asian bonytongue</name>
    <name type="synonym">Osteoglossum formosum</name>
    <dbReference type="NCBI Taxonomy" id="113540"/>
    <lineage>
        <taxon>Eukaryota</taxon>
        <taxon>Metazoa</taxon>
        <taxon>Chordata</taxon>
        <taxon>Craniata</taxon>
        <taxon>Vertebrata</taxon>
        <taxon>Euteleostomi</taxon>
        <taxon>Actinopterygii</taxon>
        <taxon>Neopterygii</taxon>
        <taxon>Teleostei</taxon>
        <taxon>Osteoglossocephala</taxon>
        <taxon>Osteoglossomorpha</taxon>
        <taxon>Osteoglossiformes</taxon>
        <taxon>Osteoglossidae</taxon>
        <taxon>Scleropages</taxon>
    </lineage>
</organism>
<proteinExistence type="predicted"/>
<reference evidence="1" key="2">
    <citation type="submission" date="2025-08" db="UniProtKB">
        <authorList>
            <consortium name="Ensembl"/>
        </authorList>
    </citation>
    <scope>IDENTIFICATION</scope>
</reference>
<protein>
    <submittedName>
        <fullName evidence="1">Uncharacterized protein</fullName>
    </submittedName>
</protein>
<dbReference type="OrthoDB" id="10045182at2759"/>
<dbReference type="AlphaFoldDB" id="A0A8C9SXX1"/>
<dbReference type="Proteomes" id="UP000694397">
    <property type="component" value="Chromosome 1"/>
</dbReference>
<keyword evidence="2" id="KW-1185">Reference proteome</keyword>
<dbReference type="Ensembl" id="ENSSFOT00015064976.1">
    <property type="protein sequence ID" value="ENSSFOP00015043203.1"/>
    <property type="gene ID" value="ENSSFOG00015030469.1"/>
</dbReference>
<reference evidence="1" key="3">
    <citation type="submission" date="2025-09" db="UniProtKB">
        <authorList>
            <consortium name="Ensembl"/>
        </authorList>
    </citation>
    <scope>IDENTIFICATION</scope>
</reference>
<sequence>MLSYLYLFTQLYSCIILLDVLSDFHCGMIFGARQAGFSVSVTAYFLGFSCTTISRVYSEWCKKQKTASEWQFCRWKHLVDERGQQRMTRLVRADRRAIVTQIMTLYKCGELRMHNMSNLEADGLQQQKTTLGSTPVTQEQ</sequence>
<accession>A0A8C9SXX1</accession>